<dbReference type="EMBL" id="LWAF01000014">
    <property type="protein sequence ID" value="ODN29960.1"/>
    <property type="molecule type" value="Genomic_DNA"/>
</dbReference>
<proteinExistence type="predicted"/>
<gene>
    <name evidence="1" type="ORF">A4H02_08115</name>
</gene>
<sequence>MKTEYKVSELREQWEQCFGELRKTAFLSAKGDFEDRAAYPLMSYLNHALIISLNKLFVS</sequence>
<accession>A0A1E3G1E0</accession>
<protein>
    <submittedName>
        <fullName evidence="1">Uncharacterized protein</fullName>
    </submittedName>
</protein>
<reference evidence="2" key="1">
    <citation type="submission" date="2016-04" db="EMBL/GenBank/DDBJ databases">
        <title>The genome sequence project of a novel Fervidobacterium isolate from a hot spring in Thailand.</title>
        <authorList>
            <person name="Gonzalez J.M."/>
            <person name="Cuecas A."/>
            <person name="Kanoksilapatham W."/>
        </authorList>
    </citation>
    <scope>NUCLEOTIDE SEQUENCE [LARGE SCALE GENOMIC DNA]</scope>
    <source>
        <strain evidence="2">FC2004</strain>
    </source>
</reference>
<dbReference type="AlphaFoldDB" id="A0A1E3G1E0"/>
<name>A0A1E3G1E0_9BACT</name>
<keyword evidence="2" id="KW-1185">Reference proteome</keyword>
<evidence type="ECO:0000313" key="2">
    <source>
        <dbReference type="Proteomes" id="UP000094570"/>
    </source>
</evidence>
<organism evidence="1 2">
    <name type="scientific">Fervidobacterium thailandense</name>
    <dbReference type="NCBI Taxonomy" id="1008305"/>
    <lineage>
        <taxon>Bacteria</taxon>
        <taxon>Thermotogati</taxon>
        <taxon>Thermotogota</taxon>
        <taxon>Thermotogae</taxon>
        <taxon>Thermotogales</taxon>
        <taxon>Fervidobacteriaceae</taxon>
        <taxon>Fervidobacterium</taxon>
    </lineage>
</organism>
<evidence type="ECO:0000313" key="1">
    <source>
        <dbReference type="EMBL" id="ODN29960.1"/>
    </source>
</evidence>
<dbReference type="Proteomes" id="UP000094570">
    <property type="component" value="Unassembled WGS sequence"/>
</dbReference>
<comment type="caution">
    <text evidence="1">The sequence shown here is derived from an EMBL/GenBank/DDBJ whole genome shotgun (WGS) entry which is preliminary data.</text>
</comment>